<dbReference type="EMBL" id="FNBP01000002">
    <property type="protein sequence ID" value="SDF47308.1"/>
    <property type="molecule type" value="Genomic_DNA"/>
</dbReference>
<dbReference type="AlphaFoldDB" id="A0A1G7LCU1"/>
<name>A0A1G7LCU1_9RHOB</name>
<evidence type="ECO:0000313" key="2">
    <source>
        <dbReference type="Proteomes" id="UP000199399"/>
    </source>
</evidence>
<proteinExistence type="predicted"/>
<reference evidence="2" key="1">
    <citation type="submission" date="2016-10" db="EMBL/GenBank/DDBJ databases">
        <authorList>
            <person name="Varghese N."/>
            <person name="Submissions S."/>
        </authorList>
    </citation>
    <scope>NUCLEOTIDE SEQUENCE [LARGE SCALE GENOMIC DNA]</scope>
    <source>
        <strain evidence="2">DSM 16477</strain>
    </source>
</reference>
<evidence type="ECO:0008006" key="3">
    <source>
        <dbReference type="Google" id="ProtNLM"/>
    </source>
</evidence>
<evidence type="ECO:0000313" key="1">
    <source>
        <dbReference type="EMBL" id="SDF47308.1"/>
    </source>
</evidence>
<accession>A0A1G7LCU1</accession>
<keyword evidence="2" id="KW-1185">Reference proteome</keyword>
<sequence>MRLDILRQRFEMLPKHERRKVQTELSYTGLYNATIDGSYGPSTERALISGARFLADNSRNQIRIDLTGAPGVNEYITGLASGRYAAWLYGEGDECDGC</sequence>
<protein>
    <recommendedName>
        <fullName evidence="3">Peptidoglycan binding domain-containing protein</fullName>
    </recommendedName>
</protein>
<dbReference type="Proteomes" id="UP000199399">
    <property type="component" value="Unassembled WGS sequence"/>
</dbReference>
<organism evidence="1 2">
    <name type="scientific">Sulfitobacter delicatus</name>
    <dbReference type="NCBI Taxonomy" id="218672"/>
    <lineage>
        <taxon>Bacteria</taxon>
        <taxon>Pseudomonadati</taxon>
        <taxon>Pseudomonadota</taxon>
        <taxon>Alphaproteobacteria</taxon>
        <taxon>Rhodobacterales</taxon>
        <taxon>Roseobacteraceae</taxon>
        <taxon>Sulfitobacter</taxon>
    </lineage>
</organism>
<gene>
    <name evidence="1" type="ORF">SAMN04489759_102267</name>
</gene>
<dbReference type="STRING" id="218672.SAMN04489759_102267"/>